<feature type="compositionally biased region" description="Low complexity" evidence="1">
    <location>
        <begin position="10"/>
        <end position="20"/>
    </location>
</feature>
<proteinExistence type="predicted"/>
<dbReference type="HOGENOM" id="CLU_1984362_0_0_1"/>
<keyword evidence="3" id="KW-1185">Reference proteome</keyword>
<feature type="region of interest" description="Disordered" evidence="1">
    <location>
        <begin position="102"/>
        <end position="126"/>
    </location>
</feature>
<accession>T1JFW7</accession>
<dbReference type="AlphaFoldDB" id="T1JFW7"/>
<dbReference type="Proteomes" id="UP000014500">
    <property type="component" value="Unassembled WGS sequence"/>
</dbReference>
<organism evidence="2 3">
    <name type="scientific">Strigamia maritima</name>
    <name type="common">European centipede</name>
    <name type="synonym">Geophilus maritimus</name>
    <dbReference type="NCBI Taxonomy" id="126957"/>
    <lineage>
        <taxon>Eukaryota</taxon>
        <taxon>Metazoa</taxon>
        <taxon>Ecdysozoa</taxon>
        <taxon>Arthropoda</taxon>
        <taxon>Myriapoda</taxon>
        <taxon>Chilopoda</taxon>
        <taxon>Pleurostigmophora</taxon>
        <taxon>Geophilomorpha</taxon>
        <taxon>Linotaeniidae</taxon>
        <taxon>Strigamia</taxon>
    </lineage>
</organism>
<feature type="region of interest" description="Disordered" evidence="1">
    <location>
        <begin position="1"/>
        <end position="60"/>
    </location>
</feature>
<evidence type="ECO:0000313" key="3">
    <source>
        <dbReference type="Proteomes" id="UP000014500"/>
    </source>
</evidence>
<evidence type="ECO:0000256" key="1">
    <source>
        <dbReference type="SAM" id="MobiDB-lite"/>
    </source>
</evidence>
<dbReference type="EMBL" id="JH432190">
    <property type="status" value="NOT_ANNOTATED_CDS"/>
    <property type="molecule type" value="Genomic_DNA"/>
</dbReference>
<sequence length="126" mass="14525">MSLVAYSNTDSDSVESVVESRLPTILKEKKQKKYENDHSLPTDFESDSDENEPIRKKQKRLAPGETTLFALLPAPRIMPIQKLFIPDSVLRKPKRKIKIKAEVQSEKETPTVKISDNDDEIRFRQN</sequence>
<dbReference type="EnsemblMetazoa" id="SMAR012733-RA">
    <property type="protein sequence ID" value="SMAR012733-PA"/>
    <property type="gene ID" value="SMAR012733"/>
</dbReference>
<protein>
    <submittedName>
        <fullName evidence="2">Uncharacterized protein</fullName>
    </submittedName>
</protein>
<reference evidence="3" key="1">
    <citation type="submission" date="2011-05" db="EMBL/GenBank/DDBJ databases">
        <authorList>
            <person name="Richards S.R."/>
            <person name="Qu J."/>
            <person name="Jiang H."/>
            <person name="Jhangiani S.N."/>
            <person name="Agravi P."/>
            <person name="Goodspeed R."/>
            <person name="Gross S."/>
            <person name="Mandapat C."/>
            <person name="Jackson L."/>
            <person name="Mathew T."/>
            <person name="Pu L."/>
            <person name="Thornton R."/>
            <person name="Saada N."/>
            <person name="Wilczek-Boney K.B."/>
            <person name="Lee S."/>
            <person name="Kovar C."/>
            <person name="Wu Y."/>
            <person name="Scherer S.E."/>
            <person name="Worley K.C."/>
            <person name="Muzny D.M."/>
            <person name="Gibbs R."/>
        </authorList>
    </citation>
    <scope>NUCLEOTIDE SEQUENCE</scope>
    <source>
        <strain evidence="3">Brora</strain>
    </source>
</reference>
<evidence type="ECO:0000313" key="2">
    <source>
        <dbReference type="EnsemblMetazoa" id="SMAR012733-PA"/>
    </source>
</evidence>
<reference evidence="2" key="2">
    <citation type="submission" date="2015-02" db="UniProtKB">
        <authorList>
            <consortium name="EnsemblMetazoa"/>
        </authorList>
    </citation>
    <scope>IDENTIFICATION</scope>
</reference>
<name>T1JFW7_STRMM</name>